<proteinExistence type="predicted"/>
<gene>
    <name evidence="1" type="ORF">MGSAQ_001015</name>
</gene>
<sequence>MEVLLIDSIILSECSFRLIPKVLNAIDVIVFTANKLYRVIDSEMFKLAHIQCIVTSIAIRINKAVRLDVTLNGRH</sequence>
<name>A0A1B6NVK2_9ZZZZ</name>
<accession>A0A1B6NVK2</accession>
<dbReference type="EMBL" id="AYSL01000509">
    <property type="protein sequence ID" value="KTF07485.1"/>
    <property type="molecule type" value="Genomic_DNA"/>
</dbReference>
<dbReference type="AlphaFoldDB" id="A0A1B6NVK2"/>
<reference evidence="1" key="1">
    <citation type="submission" date="2013-11" db="EMBL/GenBank/DDBJ databases">
        <title>Microbial diversity, functional groups and degradation webs in Northern and Southern Mediterranean and Red Sea marine crude oil polluted sites.</title>
        <authorList>
            <person name="Daffonchio D."/>
            <person name="Mapelli F."/>
            <person name="Ferrer M."/>
            <person name="Richter M."/>
            <person name="Cherif A."/>
            <person name="Malkawi H.I."/>
            <person name="Yakimov M.M."/>
            <person name="Abdel-Fattah Y.R."/>
            <person name="Blaghen M."/>
            <person name="Golyshin P.N."/>
            <person name="Kalogerakis N."/>
            <person name="Boon N."/>
            <person name="Magagnini M."/>
            <person name="Fava F."/>
        </authorList>
    </citation>
    <scope>NUCLEOTIDE SEQUENCE</scope>
</reference>
<evidence type="ECO:0000313" key="1">
    <source>
        <dbReference type="EMBL" id="KTF07485.1"/>
    </source>
</evidence>
<protein>
    <submittedName>
        <fullName evidence="1">Uncharacterized protein</fullName>
    </submittedName>
</protein>
<organism evidence="1">
    <name type="scientific">marine sediment metagenome</name>
    <dbReference type="NCBI Taxonomy" id="412755"/>
    <lineage>
        <taxon>unclassified sequences</taxon>
        <taxon>metagenomes</taxon>
        <taxon>ecological metagenomes</taxon>
    </lineage>
</organism>
<comment type="caution">
    <text evidence="1">The sequence shown here is derived from an EMBL/GenBank/DDBJ whole genome shotgun (WGS) entry which is preliminary data.</text>
</comment>